<organism evidence="3 4">
    <name type="scientific">Dokdonia donghaensis DSW-1</name>
    <dbReference type="NCBI Taxonomy" id="1300343"/>
    <lineage>
        <taxon>Bacteria</taxon>
        <taxon>Pseudomonadati</taxon>
        <taxon>Bacteroidota</taxon>
        <taxon>Flavobacteriia</taxon>
        <taxon>Flavobacteriales</taxon>
        <taxon>Flavobacteriaceae</taxon>
        <taxon>Dokdonia</taxon>
    </lineage>
</organism>
<dbReference type="CDD" id="cd07891">
    <property type="entry name" value="CYTH-like_CthTTM-like_1"/>
    <property type="match status" value="1"/>
</dbReference>
<evidence type="ECO:0000256" key="1">
    <source>
        <dbReference type="PIRSR" id="PIRSR016487-1"/>
    </source>
</evidence>
<evidence type="ECO:0000259" key="2">
    <source>
        <dbReference type="PROSITE" id="PS51707"/>
    </source>
</evidence>
<name>A0A0A2GXS4_9FLAO</name>
<dbReference type="Pfam" id="PF01928">
    <property type="entry name" value="CYTH"/>
    <property type="match status" value="1"/>
</dbReference>
<dbReference type="PANTHER" id="PTHR40114:SF1">
    <property type="entry name" value="SLR0698 PROTEIN"/>
    <property type="match status" value="1"/>
</dbReference>
<dbReference type="AlphaFoldDB" id="A0A0A2GXS4"/>
<protein>
    <submittedName>
        <fullName evidence="3">Adenylate cyclase</fullName>
    </submittedName>
</protein>
<dbReference type="OrthoDB" id="9805588at2"/>
<comment type="caution">
    <text evidence="3">The sequence shown here is derived from an EMBL/GenBank/DDBJ whole genome shotgun (WGS) entry which is preliminary data.</text>
</comment>
<proteinExistence type="predicted"/>
<dbReference type="PIRSF" id="PIRSF016487">
    <property type="entry name" value="CYTH_UCP016487"/>
    <property type="match status" value="1"/>
</dbReference>
<dbReference type="PROSITE" id="PS51707">
    <property type="entry name" value="CYTH"/>
    <property type="match status" value="1"/>
</dbReference>
<dbReference type="Proteomes" id="UP000030140">
    <property type="component" value="Unassembled WGS sequence"/>
</dbReference>
<evidence type="ECO:0000313" key="4">
    <source>
        <dbReference type="Proteomes" id="UP000030140"/>
    </source>
</evidence>
<feature type="domain" description="CYTH" evidence="2">
    <location>
        <begin position="1"/>
        <end position="149"/>
    </location>
</feature>
<sequence>MLEIERKFLVTSAAFKEVAQKATRITQGYLSTDPERTVRVRIKGEKGFLTIKGKSNDSGTTRVEVEEEIAVDKAHTLLSMCLPGVIDKTRYEYTVGNHTWEIDEFYGKNEGLTIAEIELNAEEENFTTPEWIGSEVTGDNKYYNSQLSENPFKNW</sequence>
<dbReference type="InterPro" id="IPR023577">
    <property type="entry name" value="CYTH_domain"/>
</dbReference>
<accession>A0A0A2GXS4</accession>
<reference evidence="3 4" key="1">
    <citation type="submission" date="2014-10" db="EMBL/GenBank/DDBJ databases">
        <title>Draft genome sequence of the proteorhodopsin-containing marine bacterium Dokdonia donghaensis.</title>
        <authorList>
            <person name="Gomez-Consarnau L."/>
            <person name="Gonzalez J.M."/>
            <person name="Riedel T."/>
            <person name="Jaenicke S."/>
            <person name="Wagner-Doebler I."/>
            <person name="Fuhrman J.A."/>
        </authorList>
    </citation>
    <scope>NUCLEOTIDE SEQUENCE [LARGE SCALE GENOMIC DNA]</scope>
    <source>
        <strain evidence="3 4">DSW-1</strain>
    </source>
</reference>
<dbReference type="SMART" id="SM01118">
    <property type="entry name" value="CYTH"/>
    <property type="match status" value="1"/>
</dbReference>
<dbReference type="KEGG" id="ddo:I597_0881"/>
<dbReference type="InterPro" id="IPR012042">
    <property type="entry name" value="NeuTTM/CthTTM-like"/>
</dbReference>
<feature type="active site" description="Proton acceptor" evidence="1">
    <location>
        <position position="29"/>
    </location>
</feature>
<gene>
    <name evidence="3" type="ORF">NV36_10040</name>
</gene>
<keyword evidence="4" id="KW-1185">Reference proteome</keyword>
<dbReference type="EMBL" id="JSAQ01000001">
    <property type="protein sequence ID" value="KGO07141.1"/>
    <property type="molecule type" value="Genomic_DNA"/>
</dbReference>
<dbReference type="PANTHER" id="PTHR40114">
    <property type="entry name" value="SLR0698 PROTEIN"/>
    <property type="match status" value="1"/>
</dbReference>
<evidence type="ECO:0000313" key="3">
    <source>
        <dbReference type="EMBL" id="KGO07141.1"/>
    </source>
</evidence>
<dbReference type="Gene3D" id="2.40.320.10">
    <property type="entry name" value="Hypothetical Protein Pfu-838710-001"/>
    <property type="match status" value="1"/>
</dbReference>
<dbReference type="RefSeq" id="WP_035326815.1">
    <property type="nucleotide sequence ID" value="NZ_CP015125.1"/>
</dbReference>
<dbReference type="PATRIC" id="fig|1300343.5.peg.892"/>
<dbReference type="InterPro" id="IPR033469">
    <property type="entry name" value="CYTH-like_dom_sf"/>
</dbReference>
<dbReference type="SUPFAM" id="SSF55154">
    <property type="entry name" value="CYTH-like phosphatases"/>
    <property type="match status" value="1"/>
</dbReference>